<keyword evidence="1" id="KW-0812">Transmembrane</keyword>
<keyword evidence="1" id="KW-0472">Membrane</keyword>
<evidence type="ECO:0000313" key="2">
    <source>
        <dbReference type="EMBL" id="OQV11714.1"/>
    </source>
</evidence>
<evidence type="ECO:0008006" key="4">
    <source>
        <dbReference type="Google" id="ProtNLM"/>
    </source>
</evidence>
<name>A0A1W0W930_HYPEX</name>
<gene>
    <name evidence="2" type="ORF">BV898_13986</name>
</gene>
<keyword evidence="3" id="KW-1185">Reference proteome</keyword>
<accession>A0A1W0W930</accession>
<dbReference type="EMBL" id="MTYJ01000163">
    <property type="protein sequence ID" value="OQV11714.1"/>
    <property type="molecule type" value="Genomic_DNA"/>
</dbReference>
<dbReference type="SUPFAM" id="SSF52266">
    <property type="entry name" value="SGNH hydrolase"/>
    <property type="match status" value="1"/>
</dbReference>
<comment type="caution">
    <text evidence="2">The sequence shown here is derived from an EMBL/GenBank/DDBJ whole genome shotgun (WGS) entry which is preliminary data.</text>
</comment>
<dbReference type="AlphaFoldDB" id="A0A1W0W930"/>
<sequence length="363" mass="41403">MVAIAYCVILYHGTARFLVPFDRNSSVSVCEDLLSSGAFKKASANSTNDFFDWHPDGCSLKHYSQEQSKACMQQIRHKKGGILANIIFTGDSRVRQLRDGLLYQLSGFDQDWLANRNVTLNPRRYKKHSSNEMLLKTTGVRLEFNFAEALDAGDGVTGKSLKEIIRKSRIRQPDLLVVGNGAWTIRECTAKRRLQSQCAEDYKKAFLALLPLLTEIGRKTPVLWAPQIMVNESNMWDREFTNQNMEMYNAAVRSALGSVPGNRVVYWHSLEAVSRIFNDSFDGLHLGPRAKYCDVQFLLNLLCNALTEDGKRPTRDYCCTKRNLLRRRHLFRLQFLCLFLPVSFSLSLLLGVLWKRSGSLKFS</sequence>
<evidence type="ECO:0000313" key="3">
    <source>
        <dbReference type="Proteomes" id="UP000192578"/>
    </source>
</evidence>
<evidence type="ECO:0000256" key="1">
    <source>
        <dbReference type="SAM" id="Phobius"/>
    </source>
</evidence>
<dbReference type="OrthoDB" id="1932925at2759"/>
<dbReference type="Proteomes" id="UP000192578">
    <property type="component" value="Unassembled WGS sequence"/>
</dbReference>
<reference evidence="3" key="1">
    <citation type="submission" date="2017-01" db="EMBL/GenBank/DDBJ databases">
        <title>Comparative genomics of anhydrobiosis in the tardigrade Hypsibius dujardini.</title>
        <authorList>
            <person name="Yoshida Y."/>
            <person name="Koutsovoulos G."/>
            <person name="Laetsch D."/>
            <person name="Stevens L."/>
            <person name="Kumar S."/>
            <person name="Horikawa D."/>
            <person name="Ishino K."/>
            <person name="Komine S."/>
            <person name="Tomita M."/>
            <person name="Blaxter M."/>
            <person name="Arakawa K."/>
        </authorList>
    </citation>
    <scope>NUCLEOTIDE SEQUENCE [LARGE SCALE GENOMIC DNA]</scope>
    <source>
        <strain evidence="3">Z151</strain>
    </source>
</reference>
<keyword evidence="1" id="KW-1133">Transmembrane helix</keyword>
<protein>
    <recommendedName>
        <fullName evidence="4">CAS1 domain-containing protein 1</fullName>
    </recommendedName>
</protein>
<feature type="transmembrane region" description="Helical" evidence="1">
    <location>
        <begin position="330"/>
        <end position="354"/>
    </location>
</feature>
<proteinExistence type="predicted"/>
<organism evidence="2 3">
    <name type="scientific">Hypsibius exemplaris</name>
    <name type="common">Freshwater tardigrade</name>
    <dbReference type="NCBI Taxonomy" id="2072580"/>
    <lineage>
        <taxon>Eukaryota</taxon>
        <taxon>Metazoa</taxon>
        <taxon>Ecdysozoa</taxon>
        <taxon>Tardigrada</taxon>
        <taxon>Eutardigrada</taxon>
        <taxon>Parachela</taxon>
        <taxon>Hypsibioidea</taxon>
        <taxon>Hypsibiidae</taxon>
        <taxon>Hypsibius</taxon>
    </lineage>
</organism>